<dbReference type="InterPro" id="IPR011598">
    <property type="entry name" value="bHLH_dom"/>
</dbReference>
<dbReference type="InterPro" id="IPR044278">
    <property type="entry name" value="BHLH95-like"/>
</dbReference>
<evidence type="ECO:0000256" key="3">
    <source>
        <dbReference type="SAM" id="MobiDB-lite"/>
    </source>
</evidence>
<evidence type="ECO:0000313" key="5">
    <source>
        <dbReference type="EMBL" id="KAG8064491.1"/>
    </source>
</evidence>
<sequence>MSREGADLPQDVHERLVGQKKSHSDISNSDSVEPWKTKVGSKLEKPSVVIGADVNTRIREKGKKSTAEGEGGTAAADATAGSVVSARGGWRKGKAFAEMEHQLHIWTERERRKKMKNTYSALHALIPHLPDKADKISIVEGTIGYIRTLEDVIKNLERLKMERACAQQGAAANFGEASTQAARRLATEADMGNGLMNAPLQAAAEVTAAPATALQTWAAPNITLTMAGDVDAFINMCLPRKKASLTTVLFVLERNRIDVVTSTISSDQQGKTLFNIHVRINEASSHCTTKNLKPEAKYKLAVSELMIRLAE</sequence>
<dbReference type="GO" id="GO:0009960">
    <property type="term" value="P:endosperm development"/>
    <property type="evidence" value="ECO:0007669"/>
    <property type="project" value="InterPro"/>
</dbReference>
<evidence type="ECO:0000256" key="2">
    <source>
        <dbReference type="ARBA" id="ARBA00023163"/>
    </source>
</evidence>
<gene>
    <name evidence="5" type="ORF">GUJ93_ZPchr0004g40014</name>
</gene>
<dbReference type="PROSITE" id="PS50888">
    <property type="entry name" value="BHLH"/>
    <property type="match status" value="1"/>
</dbReference>
<protein>
    <recommendedName>
        <fullName evidence="4">BHLH domain-containing protein</fullName>
    </recommendedName>
</protein>
<dbReference type="OrthoDB" id="690068at2759"/>
<reference evidence="5" key="2">
    <citation type="submission" date="2021-02" db="EMBL/GenBank/DDBJ databases">
        <authorList>
            <person name="Kimball J.A."/>
            <person name="Haas M.W."/>
            <person name="Macchietto M."/>
            <person name="Kono T."/>
            <person name="Duquette J."/>
            <person name="Shao M."/>
        </authorList>
    </citation>
    <scope>NUCLEOTIDE SEQUENCE</scope>
    <source>
        <tissue evidence="5">Fresh leaf tissue</tissue>
    </source>
</reference>
<dbReference type="PANTHER" id="PTHR46772">
    <property type="entry name" value="BHLH DOMAIN-CONTAINING PROTEIN"/>
    <property type="match status" value="1"/>
</dbReference>
<dbReference type="PANTHER" id="PTHR46772:SF8">
    <property type="entry name" value="TRANSCRIPTION FACTOR BHLH95"/>
    <property type="match status" value="1"/>
</dbReference>
<evidence type="ECO:0000259" key="4">
    <source>
        <dbReference type="PROSITE" id="PS50888"/>
    </source>
</evidence>
<reference evidence="5" key="1">
    <citation type="journal article" date="2021" name="bioRxiv">
        <title>Whole Genome Assembly and Annotation of Northern Wild Rice, Zizania palustris L., Supports a Whole Genome Duplication in the Zizania Genus.</title>
        <authorList>
            <person name="Haas M."/>
            <person name="Kono T."/>
            <person name="Macchietto M."/>
            <person name="Millas R."/>
            <person name="McGilp L."/>
            <person name="Shao M."/>
            <person name="Duquette J."/>
            <person name="Hirsch C.N."/>
            <person name="Kimball J."/>
        </authorList>
    </citation>
    <scope>NUCLEOTIDE SEQUENCE</scope>
    <source>
        <tissue evidence="5">Fresh leaf tissue</tissue>
    </source>
</reference>
<dbReference type="GO" id="GO:0003700">
    <property type="term" value="F:DNA-binding transcription factor activity"/>
    <property type="evidence" value="ECO:0007669"/>
    <property type="project" value="InterPro"/>
</dbReference>
<organism evidence="5 6">
    <name type="scientific">Zizania palustris</name>
    <name type="common">Northern wild rice</name>
    <dbReference type="NCBI Taxonomy" id="103762"/>
    <lineage>
        <taxon>Eukaryota</taxon>
        <taxon>Viridiplantae</taxon>
        <taxon>Streptophyta</taxon>
        <taxon>Embryophyta</taxon>
        <taxon>Tracheophyta</taxon>
        <taxon>Spermatophyta</taxon>
        <taxon>Magnoliopsida</taxon>
        <taxon>Liliopsida</taxon>
        <taxon>Poales</taxon>
        <taxon>Poaceae</taxon>
        <taxon>BOP clade</taxon>
        <taxon>Oryzoideae</taxon>
        <taxon>Oryzeae</taxon>
        <taxon>Zizaniinae</taxon>
        <taxon>Zizania</taxon>
    </lineage>
</organism>
<feature type="compositionally biased region" description="Basic and acidic residues" evidence="3">
    <location>
        <begin position="1"/>
        <end position="17"/>
    </location>
</feature>
<dbReference type="Pfam" id="PF00010">
    <property type="entry name" value="HLH"/>
    <property type="match status" value="1"/>
</dbReference>
<comment type="caution">
    <text evidence="5">The sequence shown here is derived from an EMBL/GenBank/DDBJ whole genome shotgun (WGS) entry which is preliminary data.</text>
</comment>
<feature type="domain" description="BHLH" evidence="4">
    <location>
        <begin position="99"/>
        <end position="149"/>
    </location>
</feature>
<dbReference type="AlphaFoldDB" id="A0A8J5SYZ7"/>
<evidence type="ECO:0000256" key="1">
    <source>
        <dbReference type="ARBA" id="ARBA00023015"/>
    </source>
</evidence>
<dbReference type="Proteomes" id="UP000729402">
    <property type="component" value="Unassembled WGS sequence"/>
</dbReference>
<keyword evidence="2" id="KW-0804">Transcription</keyword>
<name>A0A8J5SYZ7_ZIZPA</name>
<keyword evidence="6" id="KW-1185">Reference proteome</keyword>
<evidence type="ECO:0000313" key="6">
    <source>
        <dbReference type="Proteomes" id="UP000729402"/>
    </source>
</evidence>
<feature type="region of interest" description="Disordered" evidence="3">
    <location>
        <begin position="1"/>
        <end position="39"/>
    </location>
</feature>
<keyword evidence="1" id="KW-0805">Transcription regulation</keyword>
<proteinExistence type="predicted"/>
<accession>A0A8J5SYZ7</accession>
<dbReference type="InterPro" id="IPR045239">
    <property type="entry name" value="bHLH95_bHLH"/>
</dbReference>
<dbReference type="CDD" id="cd11393">
    <property type="entry name" value="bHLH_AtbHLH_like"/>
    <property type="match status" value="1"/>
</dbReference>
<dbReference type="SMART" id="SM00353">
    <property type="entry name" value="HLH"/>
    <property type="match status" value="1"/>
</dbReference>
<dbReference type="GO" id="GO:0046983">
    <property type="term" value="F:protein dimerization activity"/>
    <property type="evidence" value="ECO:0007669"/>
    <property type="project" value="InterPro"/>
</dbReference>
<dbReference type="EMBL" id="JAAALK010000285">
    <property type="protein sequence ID" value="KAG8064491.1"/>
    <property type="molecule type" value="Genomic_DNA"/>
</dbReference>